<keyword evidence="8 11" id="KW-0195">Cyclin</keyword>
<gene>
    <name evidence="14" type="ORF">EGR_05793</name>
</gene>
<comment type="caution">
    <text evidence="14">The sequence shown here is derived from an EMBL/GenBank/DDBJ whole genome shotgun (WGS) entry which is preliminary data.</text>
</comment>
<dbReference type="Pfam" id="PF20671">
    <property type="entry name" value="COG3_C"/>
    <property type="match status" value="1"/>
</dbReference>
<dbReference type="GO" id="GO:0006886">
    <property type="term" value="P:intracellular protein transport"/>
    <property type="evidence" value="ECO:0007669"/>
    <property type="project" value="InterPro"/>
</dbReference>
<accession>W6V025</accession>
<evidence type="ECO:0000256" key="9">
    <source>
        <dbReference type="ARBA" id="ARBA00023136"/>
    </source>
</evidence>
<dbReference type="Proteomes" id="UP000019149">
    <property type="component" value="Unassembled WGS sequence"/>
</dbReference>
<dbReference type="Gene3D" id="1.10.472.10">
    <property type="entry name" value="Cyclin-like"/>
    <property type="match status" value="2"/>
</dbReference>
<evidence type="ECO:0000256" key="1">
    <source>
        <dbReference type="ARBA" id="ARBA00004395"/>
    </source>
</evidence>
<keyword evidence="7" id="KW-0333">Golgi apparatus</keyword>
<dbReference type="InterPro" id="IPR031658">
    <property type="entry name" value="Cyclin_C_2"/>
</dbReference>
<reference evidence="14 15" key="1">
    <citation type="journal article" date="2013" name="Nat. Genet.">
        <title>The genome of the hydatid tapeworm Echinococcus granulosus.</title>
        <authorList>
            <person name="Zheng H."/>
            <person name="Zhang W."/>
            <person name="Zhang L."/>
            <person name="Zhang Z."/>
            <person name="Li J."/>
            <person name="Lu G."/>
            <person name="Zhu Y."/>
            <person name="Wang Y."/>
            <person name="Huang Y."/>
            <person name="Liu J."/>
            <person name="Kang H."/>
            <person name="Chen J."/>
            <person name="Wang L."/>
            <person name="Chen A."/>
            <person name="Yu S."/>
            <person name="Gao Z."/>
            <person name="Jin L."/>
            <person name="Gu W."/>
            <person name="Wang Z."/>
            <person name="Zhao L."/>
            <person name="Shi B."/>
            <person name="Wen H."/>
            <person name="Lin R."/>
            <person name="Jones M.K."/>
            <person name="Brejova B."/>
            <person name="Vinar T."/>
            <person name="Zhao G."/>
            <person name="McManus D.P."/>
            <person name="Chen Z."/>
            <person name="Zhou Y."/>
            <person name="Wang S."/>
        </authorList>
    </citation>
    <scope>NUCLEOTIDE SEQUENCE [LARGE SCALE GENOMIC DNA]</scope>
</reference>
<evidence type="ECO:0000313" key="14">
    <source>
        <dbReference type="EMBL" id="EUB59309.1"/>
    </source>
</evidence>
<dbReference type="CTD" id="36341508"/>
<evidence type="ECO:0000256" key="3">
    <source>
        <dbReference type="ARBA" id="ARBA00009936"/>
    </source>
</evidence>
<dbReference type="InterPro" id="IPR007265">
    <property type="entry name" value="COG_su3"/>
</dbReference>
<dbReference type="CDD" id="cd20514">
    <property type="entry name" value="CYCLIN_CCNC_rpt2"/>
    <property type="match status" value="1"/>
</dbReference>
<dbReference type="InterPro" id="IPR048685">
    <property type="entry name" value="COG3_C"/>
</dbReference>
<dbReference type="GO" id="GO:0007030">
    <property type="term" value="P:Golgi organization"/>
    <property type="evidence" value="ECO:0007669"/>
    <property type="project" value="TreeGrafter"/>
</dbReference>
<comment type="subcellular location">
    <subcellularLocation>
        <location evidence="1">Golgi apparatus membrane</location>
        <topology evidence="1">Peripheral membrane protein</topology>
    </subcellularLocation>
</comment>
<dbReference type="STRING" id="6210.W6V025"/>
<feature type="region of interest" description="Disordered" evidence="12">
    <location>
        <begin position="1126"/>
        <end position="1187"/>
    </location>
</feature>
<evidence type="ECO:0000313" key="15">
    <source>
        <dbReference type="Proteomes" id="UP000019149"/>
    </source>
</evidence>
<comment type="similarity">
    <text evidence="3">Belongs to the COG3 family.</text>
</comment>
<organism evidence="14 15">
    <name type="scientific">Echinococcus granulosus</name>
    <name type="common">Hydatid tapeworm</name>
    <dbReference type="NCBI Taxonomy" id="6210"/>
    <lineage>
        <taxon>Eukaryota</taxon>
        <taxon>Metazoa</taxon>
        <taxon>Spiralia</taxon>
        <taxon>Lophotrochozoa</taxon>
        <taxon>Platyhelminthes</taxon>
        <taxon>Cestoda</taxon>
        <taxon>Eucestoda</taxon>
        <taxon>Cyclophyllidea</taxon>
        <taxon>Taeniidae</taxon>
        <taxon>Echinococcus</taxon>
        <taxon>Echinococcus granulosus group</taxon>
    </lineage>
</organism>
<dbReference type="GO" id="GO:0017119">
    <property type="term" value="C:Golgi transport complex"/>
    <property type="evidence" value="ECO:0007669"/>
    <property type="project" value="TreeGrafter"/>
</dbReference>
<evidence type="ECO:0000256" key="10">
    <source>
        <dbReference type="ARBA" id="ARBA00031339"/>
    </source>
</evidence>
<protein>
    <recommendedName>
        <fullName evidence="4">Conserved oligomeric Golgi complex subunit 3</fullName>
    </recommendedName>
    <alternativeName>
        <fullName evidence="10">Component of oligomeric Golgi complex 3</fullName>
    </alternativeName>
</protein>
<keyword evidence="15" id="KW-1185">Reference proteome</keyword>
<dbReference type="EMBL" id="APAU02000046">
    <property type="protein sequence ID" value="EUB59309.1"/>
    <property type="molecule type" value="Genomic_DNA"/>
</dbReference>
<evidence type="ECO:0000256" key="4">
    <source>
        <dbReference type="ARBA" id="ARBA00020976"/>
    </source>
</evidence>
<dbReference type="Pfam" id="PF00134">
    <property type="entry name" value="Cyclin_N"/>
    <property type="match status" value="1"/>
</dbReference>
<evidence type="ECO:0000256" key="7">
    <source>
        <dbReference type="ARBA" id="ARBA00023034"/>
    </source>
</evidence>
<dbReference type="GO" id="GO:0000139">
    <property type="term" value="C:Golgi membrane"/>
    <property type="evidence" value="ECO:0007669"/>
    <property type="project" value="UniProtKB-SubCell"/>
</dbReference>
<comment type="similarity">
    <text evidence="2">Belongs to the cyclin family. Cyclin C subfamily.</text>
</comment>
<dbReference type="GO" id="GO:0006891">
    <property type="term" value="P:intra-Golgi vesicle-mediated transport"/>
    <property type="evidence" value="ECO:0007669"/>
    <property type="project" value="TreeGrafter"/>
</dbReference>
<dbReference type="PANTHER" id="PTHR13302">
    <property type="entry name" value="CONSERVED OLIGOMERIC GOLGI COMPLEX COMPONENT 3"/>
    <property type="match status" value="1"/>
</dbReference>
<evidence type="ECO:0000256" key="6">
    <source>
        <dbReference type="ARBA" id="ARBA00022927"/>
    </source>
</evidence>
<dbReference type="InterPro" id="IPR036915">
    <property type="entry name" value="Cyclin-like_sf"/>
</dbReference>
<proteinExistence type="inferred from homology"/>
<feature type="domain" description="Cyclin-like" evidence="13">
    <location>
        <begin position="990"/>
        <end position="1101"/>
    </location>
</feature>
<keyword evidence="6" id="KW-0653">Protein transport</keyword>
<evidence type="ECO:0000256" key="11">
    <source>
        <dbReference type="RuleBase" id="RU000383"/>
    </source>
</evidence>
<name>W6V025_ECHGR</name>
<evidence type="ECO:0000256" key="8">
    <source>
        <dbReference type="ARBA" id="ARBA00023127"/>
    </source>
</evidence>
<dbReference type="InterPro" id="IPR013763">
    <property type="entry name" value="Cyclin-like_dom"/>
</dbReference>
<dbReference type="GeneID" id="36341508"/>
<dbReference type="InterPro" id="IPR048320">
    <property type="entry name" value="COG3_N"/>
</dbReference>
<evidence type="ECO:0000259" key="13">
    <source>
        <dbReference type="SMART" id="SM00385"/>
    </source>
</evidence>
<dbReference type="Pfam" id="PF04136">
    <property type="entry name" value="COG3_N"/>
    <property type="match status" value="1"/>
</dbReference>
<dbReference type="SUPFAM" id="SSF47954">
    <property type="entry name" value="Cyclin-like"/>
    <property type="match status" value="2"/>
</dbReference>
<dbReference type="InterPro" id="IPR006671">
    <property type="entry name" value="Cyclin_N"/>
</dbReference>
<keyword evidence="5" id="KW-0813">Transport</keyword>
<feature type="compositionally biased region" description="Low complexity" evidence="12">
    <location>
        <begin position="1130"/>
        <end position="1142"/>
    </location>
</feature>
<dbReference type="SMART" id="SM00385">
    <property type="entry name" value="CYCLIN"/>
    <property type="match status" value="2"/>
</dbReference>
<dbReference type="Pfam" id="PF16899">
    <property type="entry name" value="Cyclin_C_2"/>
    <property type="match status" value="1"/>
</dbReference>
<dbReference type="PANTHER" id="PTHR13302:SF8">
    <property type="entry name" value="CONSERVED OLIGOMERIC GOLGI COMPLEX SUBUNIT 3"/>
    <property type="match status" value="1"/>
</dbReference>
<keyword evidence="9" id="KW-0472">Membrane</keyword>
<feature type="region of interest" description="Disordered" evidence="12">
    <location>
        <begin position="470"/>
        <end position="495"/>
    </location>
</feature>
<evidence type="ECO:0000256" key="5">
    <source>
        <dbReference type="ARBA" id="ARBA00022448"/>
    </source>
</evidence>
<dbReference type="KEGG" id="egl:EGR_05793"/>
<dbReference type="AlphaFoldDB" id="W6V025"/>
<dbReference type="CDD" id="cd20513">
    <property type="entry name" value="CYCLIN_CCNC_rpt1"/>
    <property type="match status" value="1"/>
</dbReference>
<dbReference type="OrthoDB" id="296793at2759"/>
<dbReference type="OMA" id="LEEHMQY"/>
<dbReference type="RefSeq" id="XP_024350505.1">
    <property type="nucleotide sequence ID" value="XM_024495042.1"/>
</dbReference>
<feature type="domain" description="Cyclin-like" evidence="13">
    <location>
        <begin position="878"/>
        <end position="977"/>
    </location>
</feature>
<feature type="compositionally biased region" description="Pro residues" evidence="12">
    <location>
        <begin position="1170"/>
        <end position="1187"/>
    </location>
</feature>
<evidence type="ECO:0000256" key="12">
    <source>
        <dbReference type="SAM" id="MobiDB-lite"/>
    </source>
</evidence>
<dbReference type="GO" id="GO:0005801">
    <property type="term" value="C:cis-Golgi network"/>
    <property type="evidence" value="ECO:0007669"/>
    <property type="project" value="InterPro"/>
</dbReference>
<evidence type="ECO:0000256" key="2">
    <source>
        <dbReference type="ARBA" id="ARBA00008638"/>
    </source>
</evidence>
<sequence length="1187" mass="134802">MCAAENILEEPKCLLSEKQLESIYYLSSEDYRPLPQKPRDRLDSEQVPQEGQEIVEIELASQFYAWLSSPTEIGSADGSQAEVDLLTHFLRQESYCTSIISKTDEILSILYQLKEKYHSVSEKTNNLHETCESLLRKQTDLTEKANQIEEMLQFFTVLSSIESVAERMESVLQSIDLSIAFLEEHPNFKDSEAFLLRFNTCLNSALLMVKEGIKNSIRQVVIEIVELGDAISPENSFILLYGRFRSQASRIRSLMQLMESRADKSPRYRDVIAECQAYYLTKREALVIPVARASIADLTSKYSGDHCELFRTTVSFMLHMVEDESLLFWRYFESQETVESMLTNLCSCVYDALRPFLIHVNHIEILMELCDLLVHEFIEDKPAANPNVDLAVFENMCRTLLADVQQRLIYRAHVHIKSQIHDYEPSAGDITYPEKLEMIEVCYHVVISLSLPFPSRQTCISSQQIASSLQQQQQQQQANDGDVQSNGEAERKISSSSTDFHGMWYPTVRRTLVCISGLSRCLDVKAFQGLAQNCLSACIESLMVAQKRIEARRSTSDGQLFFIKHLLILREQSTPFNVDFRVRETSLDFSNIKSAAYQAMPKLGLKIFDFNRANHLLRLLLLEGPTVVDTDVDSRRQLDRHLKVTCEAFISASVTSLTGQIGSLLDKAKVQVSQHPVLGAPNQLRDEVSAAIRLLSVSESNSSSAANTLAVIRHKLTLYLGNTNTVAIILRPIENGVVKLWRKLAATIAEHYSEEERMVIACPTENQVGHRKLFDYFSTQSEYRRGRVGGCEAVMDFRSNYTDNYCLKYSIVFYHFKLEFLGLGFVWALGLAEVRLWGGAFLLEWLLDRQDVLKYRAPDLKKLGSEEEYQKIMIFFIDVIQAFGKSVEVRQQVIATASVYFRRFFGRTSLKSIDPWLMAPSCLFLASKVEEYGVIQPKSLIAACCKVVNNQYSKYFKEYTYPYRTHDVFECEFILMEAMDCSLIVFHPYRPLLQFCDDLRPQLLDMADELLSRAWSIANDSLRTDLCLHYPPYLIALGCVQMALVSLARNPPASSGNIHDHHSLYFSTQSSINPLVIAEQWFSELNIDAEKVLEVVRHLLALYDLLDRIDMENEMPVLLMQKMPHPVVQQPPQQQAQGQQGASRAIDGGNGGGAATSHHKRMGQAMPTHHMPPPPHPPPNAAGGPPM</sequence>